<evidence type="ECO:0000313" key="2">
    <source>
        <dbReference type="EMBL" id="CAI4007992.1"/>
    </source>
</evidence>
<dbReference type="Proteomes" id="UP001152797">
    <property type="component" value="Unassembled WGS sequence"/>
</dbReference>
<keyword evidence="4" id="KW-1185">Reference proteome</keyword>
<gene>
    <name evidence="2" type="ORF">C1SCF055_LOCUS33485</name>
</gene>
<dbReference type="AlphaFoldDB" id="A0A9P1GER2"/>
<protein>
    <submittedName>
        <fullName evidence="2">Uncharacterized protein</fullName>
    </submittedName>
</protein>
<name>A0A9P1GER2_9DINO</name>
<organism evidence="2">
    <name type="scientific">Cladocopium goreaui</name>
    <dbReference type="NCBI Taxonomy" id="2562237"/>
    <lineage>
        <taxon>Eukaryota</taxon>
        <taxon>Sar</taxon>
        <taxon>Alveolata</taxon>
        <taxon>Dinophyceae</taxon>
        <taxon>Suessiales</taxon>
        <taxon>Symbiodiniaceae</taxon>
        <taxon>Cladocopium</taxon>
    </lineage>
</organism>
<keyword evidence="1" id="KW-0812">Transmembrane</keyword>
<evidence type="ECO:0000313" key="4">
    <source>
        <dbReference type="Proteomes" id="UP001152797"/>
    </source>
</evidence>
<keyword evidence="1" id="KW-0472">Membrane</keyword>
<proteinExistence type="predicted"/>
<sequence length="93" mass="10499">MSSPAMLQAWARLGRNWHPTTWNVDPGQQRQIKCLDDLDDVMVMSSAYLDCPFEWTCPLGGRDASMACGVQFLLAAGILIFSVIFFWLLVQFV</sequence>
<keyword evidence="1" id="KW-1133">Transmembrane helix</keyword>
<accession>A0A9P1GER2</accession>
<feature type="transmembrane region" description="Helical" evidence="1">
    <location>
        <begin position="72"/>
        <end position="90"/>
    </location>
</feature>
<feature type="non-terminal residue" evidence="2">
    <location>
        <position position="1"/>
    </location>
</feature>
<reference evidence="3 4" key="2">
    <citation type="submission" date="2024-05" db="EMBL/GenBank/DDBJ databases">
        <authorList>
            <person name="Chen Y."/>
            <person name="Shah S."/>
            <person name="Dougan E. K."/>
            <person name="Thang M."/>
            <person name="Chan C."/>
        </authorList>
    </citation>
    <scope>NUCLEOTIDE SEQUENCE [LARGE SCALE GENOMIC DNA]</scope>
</reference>
<reference evidence="2" key="1">
    <citation type="submission" date="2022-10" db="EMBL/GenBank/DDBJ databases">
        <authorList>
            <person name="Chen Y."/>
            <person name="Dougan E. K."/>
            <person name="Chan C."/>
            <person name="Rhodes N."/>
            <person name="Thang M."/>
        </authorList>
    </citation>
    <scope>NUCLEOTIDE SEQUENCE</scope>
</reference>
<evidence type="ECO:0000256" key="1">
    <source>
        <dbReference type="SAM" id="Phobius"/>
    </source>
</evidence>
<comment type="caution">
    <text evidence="2">The sequence shown here is derived from an EMBL/GenBank/DDBJ whole genome shotgun (WGS) entry which is preliminary data.</text>
</comment>
<dbReference type="EMBL" id="CAMXCT020004174">
    <property type="protein sequence ID" value="CAL1161367.1"/>
    <property type="molecule type" value="Genomic_DNA"/>
</dbReference>
<dbReference type="EMBL" id="CAMXCT030004174">
    <property type="protein sequence ID" value="CAL4795304.1"/>
    <property type="molecule type" value="Genomic_DNA"/>
</dbReference>
<evidence type="ECO:0000313" key="3">
    <source>
        <dbReference type="EMBL" id="CAL4795304.1"/>
    </source>
</evidence>
<dbReference type="EMBL" id="CAMXCT010004174">
    <property type="protein sequence ID" value="CAI4007992.1"/>
    <property type="molecule type" value="Genomic_DNA"/>
</dbReference>